<dbReference type="eggNOG" id="KOG4635">
    <property type="taxonomic scope" value="Eukaryota"/>
</dbReference>
<dbReference type="PhylomeDB" id="Q54Q63"/>
<name>Q54Q63_DICDI</name>
<evidence type="ECO:0000313" key="4">
    <source>
        <dbReference type="Proteomes" id="UP000002195"/>
    </source>
</evidence>
<evidence type="ECO:0008006" key="5">
    <source>
        <dbReference type="Google" id="ProtNLM"/>
    </source>
</evidence>
<dbReference type="OMA" id="HWSKFQC"/>
<reference evidence="3 4" key="1">
    <citation type="journal article" date="2005" name="Nature">
        <title>The genome of the social amoeba Dictyostelium discoideum.</title>
        <authorList>
            <consortium name="The Dictyostelium discoideum Sequencing Consortium"/>
            <person name="Eichinger L."/>
            <person name="Pachebat J.A."/>
            <person name="Glockner G."/>
            <person name="Rajandream M.A."/>
            <person name="Sucgang R."/>
            <person name="Berriman M."/>
            <person name="Song J."/>
            <person name="Olsen R."/>
            <person name="Szafranski K."/>
            <person name="Xu Q."/>
            <person name="Tunggal B."/>
            <person name="Kummerfeld S."/>
            <person name="Madera M."/>
            <person name="Konfortov B.A."/>
            <person name="Rivero F."/>
            <person name="Bankier A.T."/>
            <person name="Lehmann R."/>
            <person name="Hamlin N."/>
            <person name="Davies R."/>
            <person name="Gaudet P."/>
            <person name="Fey P."/>
            <person name="Pilcher K."/>
            <person name="Chen G."/>
            <person name="Saunders D."/>
            <person name="Sodergren E."/>
            <person name="Davis P."/>
            <person name="Kerhornou A."/>
            <person name="Nie X."/>
            <person name="Hall N."/>
            <person name="Anjard C."/>
            <person name="Hemphill L."/>
            <person name="Bason N."/>
            <person name="Farbrother P."/>
            <person name="Desany B."/>
            <person name="Just E."/>
            <person name="Morio T."/>
            <person name="Rost R."/>
            <person name="Churcher C."/>
            <person name="Cooper J."/>
            <person name="Haydock S."/>
            <person name="van Driessche N."/>
            <person name="Cronin A."/>
            <person name="Goodhead I."/>
            <person name="Muzny D."/>
            <person name="Mourier T."/>
            <person name="Pain A."/>
            <person name="Lu M."/>
            <person name="Harper D."/>
            <person name="Lindsay R."/>
            <person name="Hauser H."/>
            <person name="James K."/>
            <person name="Quiles M."/>
            <person name="Madan Babu M."/>
            <person name="Saito T."/>
            <person name="Buchrieser C."/>
            <person name="Wardroper A."/>
            <person name="Felder M."/>
            <person name="Thangavelu M."/>
            <person name="Johnson D."/>
            <person name="Knights A."/>
            <person name="Loulseged H."/>
            <person name="Mungall K."/>
            <person name="Oliver K."/>
            <person name="Price C."/>
            <person name="Quail M.A."/>
            <person name="Urushihara H."/>
            <person name="Hernandez J."/>
            <person name="Rabbinowitsch E."/>
            <person name="Steffen D."/>
            <person name="Sanders M."/>
            <person name="Ma J."/>
            <person name="Kohara Y."/>
            <person name="Sharp S."/>
            <person name="Simmonds M."/>
            <person name="Spiegler S."/>
            <person name="Tivey A."/>
            <person name="Sugano S."/>
            <person name="White B."/>
            <person name="Walker D."/>
            <person name="Woodward J."/>
            <person name="Winckler T."/>
            <person name="Tanaka Y."/>
            <person name="Shaulsky G."/>
            <person name="Schleicher M."/>
            <person name="Weinstock G."/>
            <person name="Rosenthal A."/>
            <person name="Cox E.C."/>
            <person name="Chisholm R.L."/>
            <person name="Gibbs R."/>
            <person name="Loomis W.F."/>
            <person name="Platzer M."/>
            <person name="Kay R.R."/>
            <person name="Williams J."/>
            <person name="Dear P.H."/>
            <person name="Noegel A.A."/>
            <person name="Barrell B."/>
            <person name="Kuspa A."/>
        </authorList>
    </citation>
    <scope>NUCLEOTIDE SEQUENCE [LARGE SCALE GENOMIC DNA]</scope>
    <source>
        <strain evidence="3 4">AX4</strain>
    </source>
</reference>
<dbReference type="Pfam" id="PF09783">
    <property type="entry name" value="Vac_ImportDeg"/>
    <property type="match status" value="1"/>
</dbReference>
<protein>
    <recommendedName>
        <fullName evidence="5">Vacuolar import and degradation protein</fullName>
    </recommendedName>
</protein>
<accession>Q54Q63</accession>
<evidence type="ECO:0000313" key="3">
    <source>
        <dbReference type="EMBL" id="EAL65415.1"/>
    </source>
</evidence>
<organism evidence="3 4">
    <name type="scientific">Dictyostelium discoideum</name>
    <name type="common">Social amoeba</name>
    <dbReference type="NCBI Taxonomy" id="44689"/>
    <lineage>
        <taxon>Eukaryota</taxon>
        <taxon>Amoebozoa</taxon>
        <taxon>Evosea</taxon>
        <taxon>Eumycetozoa</taxon>
        <taxon>Dictyostelia</taxon>
        <taxon>Dictyosteliales</taxon>
        <taxon>Dictyosteliaceae</taxon>
        <taxon>Dictyostelium</taxon>
    </lineage>
</organism>
<dbReference type="PaxDb" id="44689-DDB0304557"/>
<dbReference type="GO" id="GO:0034657">
    <property type="term" value="C:GID complex"/>
    <property type="evidence" value="ECO:0000318"/>
    <property type="project" value="GO_Central"/>
</dbReference>
<comment type="caution">
    <text evidence="3">The sequence shown here is derived from an EMBL/GenBank/DDBJ whole genome shotgun (WGS) entry which is preliminary data.</text>
</comment>
<proteinExistence type="inferred from homology"/>
<sequence length="232" mass="27665">MLAVEELKDYDQIKFALYPGSRFSGVQKSERTSYPVHVDIKNVDFKNSILSGYLTISGLTEKYPVLTTFFEAEIVGDKYSFLTRKWDADVEVDYKHWSRFPAFQKEYSHKFNKDEFKPDFSNSDHLFMRWKEYFLVPDHRVRTIEGASYEGFYYISYQRSTGSIKGYYYHVSSEQFQSLELFHDVENCFPIYEFRDRQIERKEKGSNINNLQNNNNNNIKKTKTNSFVNYNN</sequence>
<dbReference type="SMR" id="Q54Q63"/>
<dbReference type="GO" id="GO:0007039">
    <property type="term" value="P:protein catabolic process in the vacuole"/>
    <property type="evidence" value="ECO:0000318"/>
    <property type="project" value="GO_Central"/>
</dbReference>
<dbReference type="RefSeq" id="XP_638734.1">
    <property type="nucleotide sequence ID" value="XM_633642.1"/>
</dbReference>
<dbReference type="Proteomes" id="UP000002195">
    <property type="component" value="Unassembled WGS sequence"/>
</dbReference>
<dbReference type="PANTHER" id="PTHR14534">
    <property type="entry name" value="VACUOLAR IMPORT AND DEGRADATION PROTEIN 24"/>
    <property type="match status" value="1"/>
</dbReference>
<dbReference type="GeneID" id="8624404"/>
<dbReference type="FunCoup" id="Q54Q63">
    <property type="interactions" value="10"/>
</dbReference>
<evidence type="ECO:0000256" key="2">
    <source>
        <dbReference type="SAM" id="MobiDB-lite"/>
    </source>
</evidence>
<comment type="similarity">
    <text evidence="1">Belongs to the GID4/VID24 family.</text>
</comment>
<gene>
    <name evidence="3" type="ORF">DDB_G0284149</name>
</gene>
<dbReference type="PANTHER" id="PTHR14534:SF3">
    <property type="entry name" value="GID COMPLEX SUBUNIT 4 HOMOLOG"/>
    <property type="match status" value="1"/>
</dbReference>
<dbReference type="KEGG" id="ddi:DDB_G0284149"/>
<dbReference type="STRING" id="44689.Q54Q63"/>
<dbReference type="GO" id="GO:0006623">
    <property type="term" value="P:protein targeting to vacuole"/>
    <property type="evidence" value="ECO:0000318"/>
    <property type="project" value="GO_Central"/>
</dbReference>
<dbReference type="VEuPathDB" id="AmoebaDB:DDB_G0284149"/>
<dbReference type="dictyBase" id="DDB_G0284149"/>
<keyword evidence="4" id="KW-1185">Reference proteome</keyword>
<feature type="compositionally biased region" description="Low complexity" evidence="2">
    <location>
        <begin position="207"/>
        <end position="219"/>
    </location>
</feature>
<dbReference type="InterPro" id="IPR018618">
    <property type="entry name" value="GID4/10-like"/>
</dbReference>
<dbReference type="GO" id="GO:0043161">
    <property type="term" value="P:proteasome-mediated ubiquitin-dependent protein catabolic process"/>
    <property type="evidence" value="ECO:0000318"/>
    <property type="project" value="GO_Central"/>
</dbReference>
<dbReference type="HOGENOM" id="CLU_028759_2_1_1"/>
<dbReference type="InParanoid" id="Q54Q63"/>
<dbReference type="AlphaFoldDB" id="Q54Q63"/>
<evidence type="ECO:0000256" key="1">
    <source>
        <dbReference type="ARBA" id="ARBA00061469"/>
    </source>
</evidence>
<dbReference type="GO" id="GO:0045721">
    <property type="term" value="P:negative regulation of gluconeogenesis"/>
    <property type="evidence" value="ECO:0000318"/>
    <property type="project" value="GO_Central"/>
</dbReference>
<dbReference type="PRO" id="PR:Q54Q63"/>
<dbReference type="GO" id="GO:0005773">
    <property type="term" value="C:vacuole"/>
    <property type="evidence" value="ECO:0007669"/>
    <property type="project" value="GOC"/>
</dbReference>
<dbReference type="EMBL" id="AAFI02000063">
    <property type="protein sequence ID" value="EAL65415.1"/>
    <property type="molecule type" value="Genomic_DNA"/>
</dbReference>
<feature type="region of interest" description="Disordered" evidence="2">
    <location>
        <begin position="205"/>
        <end position="232"/>
    </location>
</feature>